<dbReference type="PANTHER" id="PTHR47723">
    <property type="entry name" value="OS05G0353850 PROTEIN"/>
    <property type="match status" value="1"/>
</dbReference>
<dbReference type="PROSITE" id="PS50879">
    <property type="entry name" value="RNASE_H_1"/>
    <property type="match status" value="1"/>
</dbReference>
<dbReference type="Gene3D" id="3.30.420.10">
    <property type="entry name" value="Ribonuclease H-like superfamily/Ribonuclease H"/>
    <property type="match status" value="1"/>
</dbReference>
<evidence type="ECO:0000259" key="2">
    <source>
        <dbReference type="PROSITE" id="PS50879"/>
    </source>
</evidence>
<dbReference type="CDD" id="cd06222">
    <property type="entry name" value="RNase_H_like"/>
    <property type="match status" value="1"/>
</dbReference>
<keyword evidence="4" id="KW-1185">Reference proteome</keyword>
<feature type="region of interest" description="Disordered" evidence="1">
    <location>
        <begin position="1"/>
        <end position="27"/>
    </location>
</feature>
<dbReference type="EMBL" id="CAMGYJ010000008">
    <property type="protein sequence ID" value="CAI0466274.1"/>
    <property type="molecule type" value="Genomic_DNA"/>
</dbReference>
<accession>A0AAV0P5F8</accession>
<dbReference type="PANTHER" id="PTHR47723:SF13">
    <property type="entry name" value="PUTATIVE-RELATED"/>
    <property type="match status" value="1"/>
</dbReference>
<dbReference type="GO" id="GO:0004523">
    <property type="term" value="F:RNA-DNA hybrid ribonuclease activity"/>
    <property type="evidence" value="ECO:0007669"/>
    <property type="project" value="InterPro"/>
</dbReference>
<gene>
    <name evidence="3" type="ORF">LITE_LOCUS36968</name>
</gene>
<reference evidence="3" key="1">
    <citation type="submission" date="2022-08" db="EMBL/GenBank/DDBJ databases">
        <authorList>
            <person name="Gutierrez-Valencia J."/>
        </authorList>
    </citation>
    <scope>NUCLEOTIDE SEQUENCE</scope>
</reference>
<dbReference type="InterPro" id="IPR053151">
    <property type="entry name" value="RNase_H-like"/>
</dbReference>
<evidence type="ECO:0000256" key="1">
    <source>
        <dbReference type="SAM" id="MobiDB-lite"/>
    </source>
</evidence>
<dbReference type="Pfam" id="PF13456">
    <property type="entry name" value="RVT_3"/>
    <property type="match status" value="1"/>
</dbReference>
<comment type="caution">
    <text evidence="3">The sequence shown here is derived from an EMBL/GenBank/DDBJ whole genome shotgun (WGS) entry which is preliminary data.</text>
</comment>
<dbReference type="InterPro" id="IPR002156">
    <property type="entry name" value="RNaseH_domain"/>
</dbReference>
<evidence type="ECO:0000313" key="4">
    <source>
        <dbReference type="Proteomes" id="UP001154282"/>
    </source>
</evidence>
<evidence type="ECO:0000313" key="3">
    <source>
        <dbReference type="EMBL" id="CAI0466274.1"/>
    </source>
</evidence>
<dbReference type="InterPro" id="IPR012337">
    <property type="entry name" value="RNaseH-like_sf"/>
</dbReference>
<name>A0AAV0P5F8_9ROSI</name>
<dbReference type="AlphaFoldDB" id="A0AAV0P5F8"/>
<dbReference type="Proteomes" id="UP001154282">
    <property type="component" value="Unassembled WGS sequence"/>
</dbReference>
<organism evidence="3 4">
    <name type="scientific">Linum tenue</name>
    <dbReference type="NCBI Taxonomy" id="586396"/>
    <lineage>
        <taxon>Eukaryota</taxon>
        <taxon>Viridiplantae</taxon>
        <taxon>Streptophyta</taxon>
        <taxon>Embryophyta</taxon>
        <taxon>Tracheophyta</taxon>
        <taxon>Spermatophyta</taxon>
        <taxon>Magnoliopsida</taxon>
        <taxon>eudicotyledons</taxon>
        <taxon>Gunneridae</taxon>
        <taxon>Pentapetalae</taxon>
        <taxon>rosids</taxon>
        <taxon>fabids</taxon>
        <taxon>Malpighiales</taxon>
        <taxon>Linaceae</taxon>
        <taxon>Linum</taxon>
    </lineage>
</organism>
<feature type="domain" description="RNase H type-1" evidence="2">
    <location>
        <begin position="26"/>
        <end position="156"/>
    </location>
</feature>
<dbReference type="GO" id="GO:0003676">
    <property type="term" value="F:nucleic acid binding"/>
    <property type="evidence" value="ECO:0007669"/>
    <property type="project" value="InterPro"/>
</dbReference>
<sequence length="192" mass="21318">MDKDRALHHPSPPARTEELISWKPPPPERITLNSDGSVHHGTGSAAAGGLLRDHSGRCIAAYTISLGICSITRAELRGAVEGLQLAWDLGYRRVRVELDSRCAIHLISSNANPDHHHVSIIDRLQALARRDWEVVFSHVYREGNKCADFLANYGHSMPLGFHFVPASDPILMHWTLYDSQGLSESRLVMNEG</sequence>
<protein>
    <recommendedName>
        <fullName evidence="2">RNase H type-1 domain-containing protein</fullName>
    </recommendedName>
</protein>
<proteinExistence type="predicted"/>
<dbReference type="SUPFAM" id="SSF53098">
    <property type="entry name" value="Ribonuclease H-like"/>
    <property type="match status" value="1"/>
</dbReference>
<dbReference type="InterPro" id="IPR044730">
    <property type="entry name" value="RNase_H-like_dom_plant"/>
</dbReference>
<dbReference type="InterPro" id="IPR036397">
    <property type="entry name" value="RNaseH_sf"/>
</dbReference>